<feature type="domain" description="Zn(2)-C6 fungal-type" evidence="5">
    <location>
        <begin position="87"/>
        <end position="116"/>
    </location>
</feature>
<reference evidence="6" key="1">
    <citation type="submission" date="2023-10" db="EMBL/GenBank/DDBJ databases">
        <authorList>
            <person name="Noh H."/>
        </authorList>
    </citation>
    <scope>NUCLEOTIDE SEQUENCE</scope>
    <source>
        <strain evidence="6">DUCC4014</strain>
    </source>
</reference>
<comment type="subcellular location">
    <subcellularLocation>
        <location evidence="1">Nucleus</location>
    </subcellularLocation>
</comment>
<dbReference type="CDD" id="cd12148">
    <property type="entry name" value="fungal_TF_MHR"/>
    <property type="match status" value="1"/>
</dbReference>
<dbReference type="InterPro" id="IPR050613">
    <property type="entry name" value="Sec_Metabolite_Reg"/>
</dbReference>
<organism evidence="6 7">
    <name type="scientific">Vanrija pseudolonga</name>
    <dbReference type="NCBI Taxonomy" id="143232"/>
    <lineage>
        <taxon>Eukaryota</taxon>
        <taxon>Fungi</taxon>
        <taxon>Dikarya</taxon>
        <taxon>Basidiomycota</taxon>
        <taxon>Agaricomycotina</taxon>
        <taxon>Tremellomycetes</taxon>
        <taxon>Trichosporonales</taxon>
        <taxon>Trichosporonaceae</taxon>
        <taxon>Vanrija</taxon>
    </lineage>
</organism>
<dbReference type="InterPro" id="IPR007219">
    <property type="entry name" value="XnlR_reg_dom"/>
</dbReference>
<dbReference type="InterPro" id="IPR036864">
    <property type="entry name" value="Zn2-C6_fun-type_DNA-bd_sf"/>
</dbReference>
<dbReference type="Pfam" id="PF04082">
    <property type="entry name" value="Fungal_trans"/>
    <property type="match status" value="1"/>
</dbReference>
<evidence type="ECO:0000313" key="6">
    <source>
        <dbReference type="EMBL" id="WOO84771.1"/>
    </source>
</evidence>
<feature type="region of interest" description="Disordered" evidence="4">
    <location>
        <begin position="1"/>
        <end position="81"/>
    </location>
</feature>
<proteinExistence type="predicted"/>
<keyword evidence="2" id="KW-0479">Metal-binding</keyword>
<dbReference type="Pfam" id="PF00172">
    <property type="entry name" value="Zn_clus"/>
    <property type="match status" value="1"/>
</dbReference>
<feature type="region of interest" description="Disordered" evidence="4">
    <location>
        <begin position="771"/>
        <end position="792"/>
    </location>
</feature>
<dbReference type="Gene3D" id="4.10.240.10">
    <property type="entry name" value="Zn(2)-C6 fungal-type DNA-binding domain"/>
    <property type="match status" value="1"/>
</dbReference>
<dbReference type="CDD" id="cd00067">
    <property type="entry name" value="GAL4"/>
    <property type="match status" value="1"/>
</dbReference>
<evidence type="ECO:0000256" key="2">
    <source>
        <dbReference type="ARBA" id="ARBA00022723"/>
    </source>
</evidence>
<dbReference type="SMART" id="SM00906">
    <property type="entry name" value="Fungal_trans"/>
    <property type="match status" value="1"/>
</dbReference>
<dbReference type="PANTHER" id="PTHR31001">
    <property type="entry name" value="UNCHARACTERIZED TRANSCRIPTIONAL REGULATORY PROTEIN"/>
    <property type="match status" value="1"/>
</dbReference>
<dbReference type="GO" id="GO:0003677">
    <property type="term" value="F:DNA binding"/>
    <property type="evidence" value="ECO:0007669"/>
    <property type="project" value="InterPro"/>
</dbReference>
<dbReference type="GeneID" id="87811450"/>
<dbReference type="GO" id="GO:0006351">
    <property type="term" value="P:DNA-templated transcription"/>
    <property type="evidence" value="ECO:0007669"/>
    <property type="project" value="InterPro"/>
</dbReference>
<feature type="compositionally biased region" description="Low complexity" evidence="4">
    <location>
        <begin position="974"/>
        <end position="1032"/>
    </location>
</feature>
<feature type="region of interest" description="Disordered" evidence="4">
    <location>
        <begin position="973"/>
        <end position="1043"/>
    </location>
</feature>
<gene>
    <name evidence="6" type="primary">SPAC1F7.11c_9</name>
    <name evidence="6" type="ORF">LOC62_06G008283</name>
</gene>
<evidence type="ECO:0000259" key="5">
    <source>
        <dbReference type="PROSITE" id="PS50048"/>
    </source>
</evidence>
<feature type="region of interest" description="Disordered" evidence="4">
    <location>
        <begin position="939"/>
        <end position="958"/>
    </location>
</feature>
<dbReference type="InterPro" id="IPR001138">
    <property type="entry name" value="Zn2Cys6_DnaBD"/>
</dbReference>
<sequence>MSQLPIRKNSGGPHHPSKQGVPPIPLFPQQLMQLKESPASRSRSYSADPMDDENGILVTDEEEIDDHPKESKKEKKPHATRRRVVQSCSECRRRKIKCDKKFPCGPCILRQDQARCHEVGIAEKQLVASSNYATTQDLANLAHRLDALEAALVKAGTIVPSDLEQVLTQIQANVATTPVLEQSHSNVANPSMASNPAMGNTANEDDGDNVSDTEGAALTLEHLAFGRARVDGAHSIASFSTRKVSSVSKQAAGQGYHLAQVSSGTEHDSFTSPLSLARRSFSFSDGKSMNPSEHQARIVALAEALSPMDVFEMYTRKTDVVLNALTRVLPSHERGELLVNAFLNKVDWLHRLFHTPTLLSQCRDLWSLPRERVVHEISMPFMAVYFVVITLGLHFMDASEAEKHFTADEVQSLCDVWYSAARSAQWASDFIGTHTLENLQALILMSVLMNNRDRADAAWALLGASIKMAQGLGLSRLGSEQQGGEGEERAMPMWKGRWESLIQREVGRRIWWNLVFLDWSLAPSYNYASSIQPDQIKSALPANIEDEDLIDGQPLRAQRMNVRTRMSFQLAKLKFAEISQRQIWQANNNNHPPYSFILSVDRELRKAMLELPAFFQPDNSLSPTTSDPKKLVEHYEKITLSLAIHSRMLRLHRPWLSRGYEDERFAYSKEQCIRAARASLRMMSDTSGVARFLEKWWIPLFYVTVSGMVIIIDLLKTAKRDMKSRQTEEKIAEVKGALDQMRHISETSIPAKAAIKVMDFLMAEVEDRRRPGGSLLGKRKGIDAAEGDDEEHNLQRAVKRLIRQAQLESDSPTNSSASFVSPSGEAHTVSPRDSKSIPTPEQRPVFGAYPMPGSNASGQSQLELTQTNNNGNSSNSNAFAPTFQFATRNDAGGFNFTLDPSANVGAALQQFDAPQFVSNQPHLDPAVESMLASYFPAPSASTNNSAPHSELGPAAAPQVPDDFLSRVFSFSWDSNQQQQQQQQASNASQSAPSSAAPSALPTPQNQQIQQGNQQIQTNGPGVQPGNGVNQPQRQDSMSAYGAFDWSGHGWMA</sequence>
<feature type="region of interest" description="Disordered" evidence="4">
    <location>
        <begin position="805"/>
        <end position="859"/>
    </location>
</feature>
<dbReference type="SMART" id="SM00066">
    <property type="entry name" value="GAL4"/>
    <property type="match status" value="1"/>
</dbReference>
<dbReference type="AlphaFoldDB" id="A0AAF0YHH6"/>
<dbReference type="Proteomes" id="UP000827549">
    <property type="component" value="Chromosome 6"/>
</dbReference>
<keyword evidence="3" id="KW-0539">Nucleus</keyword>
<evidence type="ECO:0000256" key="3">
    <source>
        <dbReference type="ARBA" id="ARBA00023242"/>
    </source>
</evidence>
<dbReference type="PROSITE" id="PS50048">
    <property type="entry name" value="ZN2_CY6_FUNGAL_2"/>
    <property type="match status" value="1"/>
</dbReference>
<dbReference type="GO" id="GO:0008270">
    <property type="term" value="F:zinc ion binding"/>
    <property type="evidence" value="ECO:0007669"/>
    <property type="project" value="InterPro"/>
</dbReference>
<keyword evidence="7" id="KW-1185">Reference proteome</keyword>
<dbReference type="RefSeq" id="XP_062630797.1">
    <property type="nucleotide sequence ID" value="XM_062774813.1"/>
</dbReference>
<evidence type="ECO:0000256" key="4">
    <source>
        <dbReference type="SAM" id="MobiDB-lite"/>
    </source>
</evidence>
<evidence type="ECO:0000256" key="1">
    <source>
        <dbReference type="ARBA" id="ARBA00004123"/>
    </source>
</evidence>
<protein>
    <submittedName>
        <fullName evidence="6">Purtative transcriptional regulatory protein</fullName>
    </submittedName>
</protein>
<dbReference type="GO" id="GO:0005634">
    <property type="term" value="C:nucleus"/>
    <property type="evidence" value="ECO:0007669"/>
    <property type="project" value="UniProtKB-SubCell"/>
</dbReference>
<dbReference type="PANTHER" id="PTHR31001:SF76">
    <property type="entry name" value="ZN(2)-C6 FUNGAL-TYPE DOMAIN-CONTAINING PROTEIN"/>
    <property type="match status" value="1"/>
</dbReference>
<evidence type="ECO:0000313" key="7">
    <source>
        <dbReference type="Proteomes" id="UP000827549"/>
    </source>
</evidence>
<accession>A0AAF0YHH6</accession>
<feature type="compositionally biased region" description="Acidic residues" evidence="4">
    <location>
        <begin position="49"/>
        <end position="65"/>
    </location>
</feature>
<name>A0AAF0YHH6_9TREE</name>
<dbReference type="PROSITE" id="PS00463">
    <property type="entry name" value="ZN2_CY6_FUNGAL_1"/>
    <property type="match status" value="1"/>
</dbReference>
<dbReference type="GO" id="GO:0000981">
    <property type="term" value="F:DNA-binding transcription factor activity, RNA polymerase II-specific"/>
    <property type="evidence" value="ECO:0007669"/>
    <property type="project" value="InterPro"/>
</dbReference>
<dbReference type="SUPFAM" id="SSF57701">
    <property type="entry name" value="Zn2/Cys6 DNA-binding domain"/>
    <property type="match status" value="1"/>
</dbReference>
<dbReference type="EMBL" id="CP086719">
    <property type="protein sequence ID" value="WOO84771.1"/>
    <property type="molecule type" value="Genomic_DNA"/>
</dbReference>
<feature type="compositionally biased region" description="Polar residues" evidence="4">
    <location>
        <begin position="806"/>
        <end position="821"/>
    </location>
</feature>